<dbReference type="EMBL" id="UGNV01000001">
    <property type="protein sequence ID" value="STX29549.1"/>
    <property type="molecule type" value="Genomic_DNA"/>
</dbReference>
<dbReference type="AlphaFoldDB" id="A0A378I2Z6"/>
<evidence type="ECO:0000313" key="2">
    <source>
        <dbReference type="Proteomes" id="UP000254968"/>
    </source>
</evidence>
<dbReference type="OrthoDB" id="5655841at2"/>
<proteinExistence type="predicted"/>
<evidence type="ECO:0000313" key="1">
    <source>
        <dbReference type="EMBL" id="STX29549.1"/>
    </source>
</evidence>
<dbReference type="Proteomes" id="UP000254968">
    <property type="component" value="Unassembled WGS sequence"/>
</dbReference>
<organism evidence="1 2">
    <name type="scientific">Legionella beliardensis</name>
    <dbReference type="NCBI Taxonomy" id="91822"/>
    <lineage>
        <taxon>Bacteria</taxon>
        <taxon>Pseudomonadati</taxon>
        <taxon>Pseudomonadota</taxon>
        <taxon>Gammaproteobacteria</taxon>
        <taxon>Legionellales</taxon>
        <taxon>Legionellaceae</taxon>
        <taxon>Legionella</taxon>
    </lineage>
</organism>
<keyword evidence="2" id="KW-1185">Reference proteome</keyword>
<sequence length="284" mass="32781">MKESMKKFFIWGLLASSRFTPTMQESSEDEKDDYSYGSICNTHGHFANKVLQYSPEFQQGFDQVMQLRARYQANIDSKVRNLENGPDNKFHALFKDHKNYEQLKDYFKVIARTVEIAKMRRDENSGFCGEAAAASIVNSLLHQLENNERQTVQEIVIHSADKSINHAFVLYNSKRLLSQKINNNQLKTILSTVSAPEKGKPVICDEFDHFHGPASQWPEAFFNAKTHNYGKGTYAYMEVRDYSLPPLHKDFNAKQRNYIKSSLKKLLSEVKMCDHQENMALCSM</sequence>
<accession>A0A378I2Z6</accession>
<protein>
    <submittedName>
        <fullName evidence="1">Uncharacterized protein</fullName>
    </submittedName>
</protein>
<dbReference type="RefSeq" id="WP_115303212.1">
    <property type="nucleotide sequence ID" value="NZ_CAAAHO010000002.1"/>
</dbReference>
<name>A0A378I2Z6_9GAMM</name>
<reference evidence="1 2" key="1">
    <citation type="submission" date="2018-06" db="EMBL/GenBank/DDBJ databases">
        <authorList>
            <consortium name="Pathogen Informatics"/>
            <person name="Doyle S."/>
        </authorList>
    </citation>
    <scope>NUCLEOTIDE SEQUENCE [LARGE SCALE GENOMIC DNA]</scope>
    <source>
        <strain evidence="1 2">NCTC13315</strain>
    </source>
</reference>
<gene>
    <name evidence="1" type="ORF">NCTC13315_02092</name>
</gene>